<feature type="compositionally biased region" description="Basic and acidic residues" evidence="1">
    <location>
        <begin position="324"/>
        <end position="367"/>
    </location>
</feature>
<dbReference type="EMBL" id="JAKXMK010000061">
    <property type="protein sequence ID" value="MCH6172229.1"/>
    <property type="molecule type" value="Genomic_DNA"/>
</dbReference>
<sequence length="381" mass="38948">MAELVVRCSEREHPALSQVEYGPETTISVAALLRREGRGPHAADRPLKPRGHSRPAPEHHSPSRRNARKAAAAAGALFAAGAVFSSAAVDTVASPRGDFDLATDPGGLTASEATVDRAQAAAPARPDRTIALTAAVQHVGPVPPGASGDGSISGAGPGLAVDFLGKRAAGDAAVTRSAIFPSAPRAGAPSILTLVLPEVRTPAVEVAAPVLVDLPIIGPVETPQVDLTEGRISAPAVTISRPRDGGVEVEIADVTVVAPDVAVTEVTAGLTRVVSGATRIAGRDADRDGTHRHTRSGEDATTADSPGGPLSNARAAVRDVLAGERDASALRVPAPREPDRRERAVKAERSGQGDDERTSRDRVRKAAESAGAAVGRLLGRT</sequence>
<evidence type="ECO:0000256" key="1">
    <source>
        <dbReference type="SAM" id="MobiDB-lite"/>
    </source>
</evidence>
<dbReference type="Proteomes" id="UP001299970">
    <property type="component" value="Unassembled WGS sequence"/>
</dbReference>
<evidence type="ECO:0000313" key="3">
    <source>
        <dbReference type="Proteomes" id="UP001299970"/>
    </source>
</evidence>
<comment type="caution">
    <text evidence="2">The sequence shown here is derived from an EMBL/GenBank/DDBJ whole genome shotgun (WGS) entry which is preliminary data.</text>
</comment>
<keyword evidence="3" id="KW-1185">Reference proteome</keyword>
<feature type="region of interest" description="Disordered" evidence="1">
    <location>
        <begin position="281"/>
        <end position="312"/>
    </location>
</feature>
<feature type="region of interest" description="Disordered" evidence="1">
    <location>
        <begin position="324"/>
        <end position="381"/>
    </location>
</feature>
<evidence type="ECO:0000313" key="2">
    <source>
        <dbReference type="EMBL" id="MCH6172229.1"/>
    </source>
</evidence>
<reference evidence="2 3" key="1">
    <citation type="submission" date="2022-03" db="EMBL/GenBank/DDBJ databases">
        <title>Pseudonocardia alaer sp. nov., a novel actinomycete isolated from reed forest soil.</title>
        <authorList>
            <person name="Wang L."/>
        </authorList>
    </citation>
    <scope>NUCLEOTIDE SEQUENCE [LARGE SCALE GENOMIC DNA]</scope>
    <source>
        <strain evidence="2 3">Y-16303</strain>
    </source>
</reference>
<dbReference type="RefSeq" id="WP_241043034.1">
    <property type="nucleotide sequence ID" value="NZ_BAAAJF010000070.1"/>
</dbReference>
<feature type="region of interest" description="Disordered" evidence="1">
    <location>
        <begin position="34"/>
        <end position="68"/>
    </location>
</feature>
<accession>A0ABS9TUI9</accession>
<feature type="compositionally biased region" description="Basic and acidic residues" evidence="1">
    <location>
        <begin position="34"/>
        <end position="47"/>
    </location>
</feature>
<protein>
    <submittedName>
        <fullName evidence="2">Uncharacterized protein</fullName>
    </submittedName>
</protein>
<feature type="compositionally biased region" description="Basic and acidic residues" evidence="1">
    <location>
        <begin position="281"/>
        <end position="298"/>
    </location>
</feature>
<proteinExistence type="predicted"/>
<gene>
    <name evidence="2" type="ORF">MMF94_41690</name>
</gene>
<name>A0ABS9TUI9_9PSEU</name>
<organism evidence="2 3">
    <name type="scientific">Pseudonocardia alaniniphila</name>
    <dbReference type="NCBI Taxonomy" id="75291"/>
    <lineage>
        <taxon>Bacteria</taxon>
        <taxon>Bacillati</taxon>
        <taxon>Actinomycetota</taxon>
        <taxon>Actinomycetes</taxon>
        <taxon>Pseudonocardiales</taxon>
        <taxon>Pseudonocardiaceae</taxon>
        <taxon>Pseudonocardia</taxon>
    </lineage>
</organism>